<evidence type="ECO:0000313" key="11">
    <source>
        <dbReference type="EMBL" id="SHG86436.1"/>
    </source>
</evidence>
<dbReference type="NCBIfam" id="TIGR00217">
    <property type="entry name" value="malQ"/>
    <property type="match status" value="1"/>
</dbReference>
<evidence type="ECO:0000256" key="10">
    <source>
        <dbReference type="RuleBase" id="RU361207"/>
    </source>
</evidence>
<sequence>MSADADWLMRRRAGVLAHITSLPGSFGNGDFSHDAYRFIEFAAASGFSIWQVLPLTATHADGSPYFSPSANAGNPLLISLDWLLDRGWLRALEPQVTADEATSYRRACLRQAGDGFFEEADPAWMARFNAFCQRSAAWLDDYAAFVALSALNDGAPWTQWPPAHRDRRGAGYDQALAQQAATLRQVRFEQFVFQTQWDDLRSYARRHGVALFGDLPIFVAHQSADVWAQPALWQLDAAGDPTVVAGVPPDYFSKTGQVWGNPLYCWDAHRAEGYAWWLRRLARQRELFDILRIDHFRGLEACWEIPAGAETAIEGRWSPSPGAELLAAARRELADLPLVAEDLGEITPEVDALRRQFGLPGMRVLQFGFDGSPDNLHLPHNYALDFVAYTGTHDNAVTREWYEALDADERALVQRYVRGEVPAAMIEAVYASVARIAVIPMQDVLELGAGHRMNTPGTMSPDNWRWRFDWTQLRPARRAELRELAQRYNRL</sequence>
<evidence type="ECO:0000256" key="4">
    <source>
        <dbReference type="ARBA" id="ARBA00020295"/>
    </source>
</evidence>
<dbReference type="SUPFAM" id="SSF51445">
    <property type="entry name" value="(Trans)glycosidases"/>
    <property type="match status" value="1"/>
</dbReference>
<dbReference type="InterPro" id="IPR003385">
    <property type="entry name" value="Glyco_hydro_77"/>
</dbReference>
<evidence type="ECO:0000256" key="1">
    <source>
        <dbReference type="ARBA" id="ARBA00000439"/>
    </source>
</evidence>
<evidence type="ECO:0000256" key="8">
    <source>
        <dbReference type="ARBA" id="ARBA00031423"/>
    </source>
</evidence>
<dbReference type="STRING" id="490188.SAMN04488068_1723"/>
<dbReference type="GO" id="GO:0004134">
    <property type="term" value="F:4-alpha-glucanotransferase activity"/>
    <property type="evidence" value="ECO:0007669"/>
    <property type="project" value="UniProtKB-EC"/>
</dbReference>
<dbReference type="Pfam" id="PF02446">
    <property type="entry name" value="Glyco_hydro_77"/>
    <property type="match status" value="1"/>
</dbReference>
<gene>
    <name evidence="11" type="ORF">SAMN04488068_1723</name>
</gene>
<proteinExistence type="inferred from homology"/>
<accession>A0A1M5NA18</accession>
<dbReference type="EC" id="2.4.1.25" evidence="3 10"/>
<dbReference type="Gene3D" id="3.20.20.80">
    <property type="entry name" value="Glycosidases"/>
    <property type="match status" value="1"/>
</dbReference>
<evidence type="ECO:0000256" key="5">
    <source>
        <dbReference type="ARBA" id="ARBA00022676"/>
    </source>
</evidence>
<name>A0A1M5NA18_9GAMM</name>
<dbReference type="OrthoDB" id="9763489at2"/>
<dbReference type="AlphaFoldDB" id="A0A1M5NA18"/>
<evidence type="ECO:0000256" key="6">
    <source>
        <dbReference type="ARBA" id="ARBA00022679"/>
    </source>
</evidence>
<organism evidence="11 12">
    <name type="scientific">Hydrocarboniphaga daqingensis</name>
    <dbReference type="NCBI Taxonomy" id="490188"/>
    <lineage>
        <taxon>Bacteria</taxon>
        <taxon>Pseudomonadati</taxon>
        <taxon>Pseudomonadota</taxon>
        <taxon>Gammaproteobacteria</taxon>
        <taxon>Nevskiales</taxon>
        <taxon>Nevskiaceae</taxon>
        <taxon>Hydrocarboniphaga</taxon>
    </lineage>
</organism>
<dbReference type="PANTHER" id="PTHR32438">
    <property type="entry name" value="4-ALPHA-GLUCANOTRANSFERASE DPE1, CHLOROPLASTIC/AMYLOPLASTIC"/>
    <property type="match status" value="1"/>
</dbReference>
<evidence type="ECO:0000313" key="12">
    <source>
        <dbReference type="Proteomes" id="UP000199758"/>
    </source>
</evidence>
<evidence type="ECO:0000256" key="2">
    <source>
        <dbReference type="ARBA" id="ARBA00005684"/>
    </source>
</evidence>
<comment type="similarity">
    <text evidence="2 10">Belongs to the disproportionating enzyme family.</text>
</comment>
<dbReference type="EMBL" id="FQWZ01000003">
    <property type="protein sequence ID" value="SHG86436.1"/>
    <property type="molecule type" value="Genomic_DNA"/>
</dbReference>
<dbReference type="RefSeq" id="WP_072896489.1">
    <property type="nucleotide sequence ID" value="NZ_FQWZ01000003.1"/>
</dbReference>
<keyword evidence="6 10" id="KW-0808">Transferase</keyword>
<protein>
    <recommendedName>
        <fullName evidence="4 10">4-alpha-glucanotransferase</fullName>
        <ecNumber evidence="3 10">2.4.1.25</ecNumber>
    </recommendedName>
    <alternativeName>
        <fullName evidence="8 10">Amylomaltase</fullName>
    </alternativeName>
    <alternativeName>
        <fullName evidence="9 10">Disproportionating enzyme</fullName>
    </alternativeName>
</protein>
<comment type="catalytic activity">
    <reaction evidence="1 10">
        <text>Transfers a segment of a (1-&gt;4)-alpha-D-glucan to a new position in an acceptor, which may be glucose or a (1-&gt;4)-alpha-D-glucan.</text>
        <dbReference type="EC" id="2.4.1.25"/>
    </reaction>
</comment>
<dbReference type="Proteomes" id="UP000199758">
    <property type="component" value="Unassembled WGS sequence"/>
</dbReference>
<dbReference type="InterPro" id="IPR017853">
    <property type="entry name" value="GH"/>
</dbReference>
<keyword evidence="5 10" id="KW-0328">Glycosyltransferase</keyword>
<keyword evidence="12" id="KW-1185">Reference proteome</keyword>
<keyword evidence="7 10" id="KW-0119">Carbohydrate metabolism</keyword>
<evidence type="ECO:0000256" key="7">
    <source>
        <dbReference type="ARBA" id="ARBA00023277"/>
    </source>
</evidence>
<evidence type="ECO:0000256" key="9">
    <source>
        <dbReference type="ARBA" id="ARBA00031501"/>
    </source>
</evidence>
<dbReference type="PANTHER" id="PTHR32438:SF5">
    <property type="entry name" value="4-ALPHA-GLUCANOTRANSFERASE DPE1, CHLOROPLASTIC_AMYLOPLASTIC"/>
    <property type="match status" value="1"/>
</dbReference>
<reference evidence="11 12" key="1">
    <citation type="submission" date="2016-11" db="EMBL/GenBank/DDBJ databases">
        <authorList>
            <person name="Jaros S."/>
            <person name="Januszkiewicz K."/>
            <person name="Wedrychowicz H."/>
        </authorList>
    </citation>
    <scope>NUCLEOTIDE SEQUENCE [LARGE SCALE GENOMIC DNA]</scope>
    <source>
        <strain evidence="11 12">CGMCC 1.7049</strain>
    </source>
</reference>
<dbReference type="GO" id="GO:0005975">
    <property type="term" value="P:carbohydrate metabolic process"/>
    <property type="evidence" value="ECO:0007669"/>
    <property type="project" value="InterPro"/>
</dbReference>
<evidence type="ECO:0000256" key="3">
    <source>
        <dbReference type="ARBA" id="ARBA00012560"/>
    </source>
</evidence>
<dbReference type="NCBIfam" id="NF011080">
    <property type="entry name" value="PRK14508.1-3"/>
    <property type="match status" value="1"/>
</dbReference>